<feature type="transmembrane region" description="Helical" evidence="11">
    <location>
        <begin position="251"/>
        <end position="273"/>
    </location>
</feature>
<dbReference type="PROSITE" id="PS50002">
    <property type="entry name" value="SH3"/>
    <property type="match status" value="1"/>
</dbReference>
<dbReference type="Proteomes" id="UP000228934">
    <property type="component" value="Unassembled WGS sequence"/>
</dbReference>
<feature type="region of interest" description="Disordered" evidence="10">
    <location>
        <begin position="88"/>
        <end position="116"/>
    </location>
</feature>
<keyword evidence="11" id="KW-0812">Transmembrane</keyword>
<dbReference type="GO" id="GO:0030100">
    <property type="term" value="P:regulation of endocytosis"/>
    <property type="evidence" value="ECO:0007669"/>
    <property type="project" value="TreeGrafter"/>
</dbReference>
<dbReference type="GO" id="GO:0005886">
    <property type="term" value="C:plasma membrane"/>
    <property type="evidence" value="ECO:0007669"/>
    <property type="project" value="UniProtKB-SubCell"/>
</dbReference>
<organism evidence="13 14">
    <name type="scientific">Aquarana catesbeiana</name>
    <name type="common">American bullfrog</name>
    <name type="synonym">Rana catesbeiana</name>
    <dbReference type="NCBI Taxonomy" id="8400"/>
    <lineage>
        <taxon>Eukaryota</taxon>
        <taxon>Metazoa</taxon>
        <taxon>Chordata</taxon>
        <taxon>Craniata</taxon>
        <taxon>Vertebrata</taxon>
        <taxon>Euteleostomi</taxon>
        <taxon>Amphibia</taxon>
        <taxon>Batrachia</taxon>
        <taxon>Anura</taxon>
        <taxon>Neobatrachia</taxon>
        <taxon>Ranoidea</taxon>
        <taxon>Ranidae</taxon>
        <taxon>Aquarana</taxon>
    </lineage>
</organism>
<dbReference type="GO" id="GO:0005543">
    <property type="term" value="F:phospholipid binding"/>
    <property type="evidence" value="ECO:0007669"/>
    <property type="project" value="TreeGrafter"/>
</dbReference>
<keyword evidence="8 11" id="KW-0472">Membrane</keyword>
<keyword evidence="5" id="KW-0963">Cytoplasm</keyword>
<dbReference type="GO" id="GO:0005768">
    <property type="term" value="C:endosome"/>
    <property type="evidence" value="ECO:0007669"/>
    <property type="project" value="TreeGrafter"/>
</dbReference>
<dbReference type="SMART" id="SM00326">
    <property type="entry name" value="SH3"/>
    <property type="match status" value="1"/>
</dbReference>
<evidence type="ECO:0000256" key="1">
    <source>
        <dbReference type="ARBA" id="ARBA00004413"/>
    </source>
</evidence>
<name>A0A2G9RGX1_AQUCT</name>
<dbReference type="InterPro" id="IPR035743">
    <property type="entry name" value="PACSIN1/PACSIN2_SH3"/>
</dbReference>
<evidence type="ECO:0000256" key="10">
    <source>
        <dbReference type="SAM" id="MobiDB-lite"/>
    </source>
</evidence>
<dbReference type="GO" id="GO:0097320">
    <property type="term" value="P:plasma membrane tubulation"/>
    <property type="evidence" value="ECO:0007669"/>
    <property type="project" value="TreeGrafter"/>
</dbReference>
<keyword evidence="4" id="KW-1003">Cell membrane</keyword>
<evidence type="ECO:0000259" key="12">
    <source>
        <dbReference type="PROSITE" id="PS50002"/>
    </source>
</evidence>
<feature type="compositionally biased region" description="Polar residues" evidence="10">
    <location>
        <begin position="97"/>
        <end position="109"/>
    </location>
</feature>
<keyword evidence="11" id="KW-1133">Transmembrane helix</keyword>
<evidence type="ECO:0000256" key="8">
    <source>
        <dbReference type="ARBA" id="ARBA00023136"/>
    </source>
</evidence>
<dbReference type="InterPro" id="IPR036028">
    <property type="entry name" value="SH3-like_dom_sf"/>
</dbReference>
<dbReference type="GO" id="GO:0007010">
    <property type="term" value="P:cytoskeleton organization"/>
    <property type="evidence" value="ECO:0007669"/>
    <property type="project" value="TreeGrafter"/>
</dbReference>
<keyword evidence="7" id="KW-0175">Coiled coil</keyword>
<dbReference type="OrthoDB" id="10255128at2759"/>
<feature type="domain" description="SH3" evidence="12">
    <location>
        <begin position="119"/>
        <end position="180"/>
    </location>
</feature>
<evidence type="ECO:0000256" key="2">
    <source>
        <dbReference type="ARBA" id="ARBA00004496"/>
    </source>
</evidence>
<evidence type="ECO:0000313" key="14">
    <source>
        <dbReference type="Proteomes" id="UP000228934"/>
    </source>
</evidence>
<dbReference type="AlphaFoldDB" id="A0A2G9RGX1"/>
<keyword evidence="6" id="KW-0254">Endocytosis</keyword>
<gene>
    <name evidence="13" type="ORF">AB205_0081910</name>
</gene>
<dbReference type="EMBL" id="KV943066">
    <property type="protein sequence ID" value="PIO27130.1"/>
    <property type="molecule type" value="Genomic_DNA"/>
</dbReference>
<evidence type="ECO:0000256" key="3">
    <source>
        <dbReference type="ARBA" id="ARBA00022443"/>
    </source>
</evidence>
<feature type="transmembrane region" description="Helical" evidence="11">
    <location>
        <begin position="224"/>
        <end position="245"/>
    </location>
</feature>
<accession>A0A2G9RGX1</accession>
<protein>
    <recommendedName>
        <fullName evidence="12">SH3 domain-containing protein</fullName>
    </recommendedName>
</protein>
<evidence type="ECO:0000256" key="4">
    <source>
        <dbReference type="ARBA" id="ARBA00022475"/>
    </source>
</evidence>
<sequence>MPSFKDSADRSVLFTLAGPALQPSIDAVCLPDHSSRAHVDLAAEYSMLWSCALLLQTVVLLLPSASWNTSLPIHFLCSSVSSYEKTYPTEWSDDESNNPFTSSDANGDSNPFDEETPGTVEVRVRALYDYEGQETDELSFKAGEELTKIEDEDEQGWCKGRLDGGQVGLYPANYVESFCNFFFLVFMNFFVLFNGGRNGFCFFLFFFLFFFLRKGRGLDAPFCIIKYTFLCSVLSFKAAILLQEIVADLKILMLGFSSLRALFIIFCLFFFCFSPVKQPQWLLYVEF</sequence>
<reference evidence="14" key="1">
    <citation type="journal article" date="2017" name="Nat. Commun.">
        <title>The North American bullfrog draft genome provides insight into hormonal regulation of long noncoding RNA.</title>
        <authorList>
            <person name="Hammond S.A."/>
            <person name="Warren R.L."/>
            <person name="Vandervalk B.P."/>
            <person name="Kucuk E."/>
            <person name="Khan H."/>
            <person name="Gibb E.A."/>
            <person name="Pandoh P."/>
            <person name="Kirk H."/>
            <person name="Zhao Y."/>
            <person name="Jones M."/>
            <person name="Mungall A.J."/>
            <person name="Coope R."/>
            <person name="Pleasance S."/>
            <person name="Moore R.A."/>
            <person name="Holt R.A."/>
            <person name="Round J.M."/>
            <person name="Ohora S."/>
            <person name="Walle B.V."/>
            <person name="Veldhoen N."/>
            <person name="Helbing C.C."/>
            <person name="Birol I."/>
        </authorList>
    </citation>
    <scope>NUCLEOTIDE SEQUENCE [LARGE SCALE GENOMIC DNA]</scope>
</reference>
<evidence type="ECO:0000256" key="9">
    <source>
        <dbReference type="PROSITE-ProRule" id="PRU00192"/>
    </source>
</evidence>
<dbReference type="Gene3D" id="2.30.30.40">
    <property type="entry name" value="SH3 Domains"/>
    <property type="match status" value="1"/>
</dbReference>
<evidence type="ECO:0000256" key="7">
    <source>
        <dbReference type="ARBA" id="ARBA00023054"/>
    </source>
</evidence>
<dbReference type="PANTHER" id="PTHR23065:SF14">
    <property type="entry name" value="PROTEIN KINASE C AND CASEIN KINASE SUBSTRATE IN NEURONS PROTEIN 2"/>
    <property type="match status" value="1"/>
</dbReference>
<evidence type="ECO:0000256" key="5">
    <source>
        <dbReference type="ARBA" id="ARBA00022490"/>
    </source>
</evidence>
<evidence type="ECO:0000256" key="11">
    <source>
        <dbReference type="SAM" id="Phobius"/>
    </source>
</evidence>
<keyword evidence="3 9" id="KW-0728">SH3 domain</keyword>
<dbReference type="PANTHER" id="PTHR23065">
    <property type="entry name" value="PROLINE-SERINE-THREONINE PHOSPHATASE INTERACTING PROTEIN 1"/>
    <property type="match status" value="1"/>
</dbReference>
<feature type="transmembrane region" description="Helical" evidence="11">
    <location>
        <begin position="181"/>
        <end position="212"/>
    </location>
</feature>
<keyword evidence="14" id="KW-1185">Reference proteome</keyword>
<comment type="subcellular location">
    <subcellularLocation>
        <location evidence="1">Cell membrane</location>
        <topology evidence="1">Peripheral membrane protein</topology>
        <orientation evidence="1">Cytoplasmic side</orientation>
    </subcellularLocation>
    <subcellularLocation>
        <location evidence="2">Cytoplasm</location>
    </subcellularLocation>
</comment>
<evidence type="ECO:0000256" key="6">
    <source>
        <dbReference type="ARBA" id="ARBA00022583"/>
    </source>
</evidence>
<evidence type="ECO:0000313" key="13">
    <source>
        <dbReference type="EMBL" id="PIO27130.1"/>
    </source>
</evidence>
<dbReference type="InterPro" id="IPR001452">
    <property type="entry name" value="SH3_domain"/>
</dbReference>
<dbReference type="FunFam" id="2.30.30.40:FF:000014">
    <property type="entry name" value="Kinase C and casein kinase substrate in neurons protein"/>
    <property type="match status" value="1"/>
</dbReference>
<dbReference type="PRINTS" id="PR00452">
    <property type="entry name" value="SH3DOMAIN"/>
</dbReference>
<dbReference type="CDD" id="cd11998">
    <property type="entry name" value="SH3_PACSIN1-2"/>
    <property type="match status" value="1"/>
</dbReference>
<dbReference type="Pfam" id="PF00018">
    <property type="entry name" value="SH3_1"/>
    <property type="match status" value="1"/>
</dbReference>
<dbReference type="SUPFAM" id="SSF50044">
    <property type="entry name" value="SH3-domain"/>
    <property type="match status" value="1"/>
</dbReference>
<proteinExistence type="predicted"/>